<evidence type="ECO:0000256" key="3">
    <source>
        <dbReference type="ARBA" id="ARBA00023163"/>
    </source>
</evidence>
<reference evidence="5 6" key="1">
    <citation type="submission" date="2019-12" db="EMBL/GenBank/DDBJ databases">
        <title>Genomic-based taxomic classification of the family Erythrobacteraceae.</title>
        <authorList>
            <person name="Xu L."/>
        </authorList>
    </citation>
    <scope>NUCLEOTIDE SEQUENCE [LARGE SCALE GENOMIC DNA]</scope>
    <source>
        <strain evidence="5 6">MCCC 1K01500</strain>
    </source>
</reference>
<dbReference type="PANTHER" id="PTHR30146:SF153">
    <property type="entry name" value="LACTOSE OPERON REPRESSOR"/>
    <property type="match status" value="1"/>
</dbReference>
<gene>
    <name evidence="5" type="ORF">GRI89_11270</name>
</gene>
<organism evidence="5 6">
    <name type="scientific">Croceibacterium salegens</name>
    <dbReference type="NCBI Taxonomy" id="1737568"/>
    <lineage>
        <taxon>Bacteria</taxon>
        <taxon>Pseudomonadati</taxon>
        <taxon>Pseudomonadota</taxon>
        <taxon>Alphaproteobacteria</taxon>
        <taxon>Sphingomonadales</taxon>
        <taxon>Erythrobacteraceae</taxon>
        <taxon>Croceibacterium</taxon>
    </lineage>
</organism>
<dbReference type="Pfam" id="PF13377">
    <property type="entry name" value="Peripla_BP_3"/>
    <property type="match status" value="1"/>
</dbReference>
<dbReference type="InterPro" id="IPR046335">
    <property type="entry name" value="LacI/GalR-like_sensor"/>
</dbReference>
<dbReference type="GO" id="GO:0003700">
    <property type="term" value="F:DNA-binding transcription factor activity"/>
    <property type="evidence" value="ECO:0007669"/>
    <property type="project" value="TreeGrafter"/>
</dbReference>
<name>A0A6I4SXF0_9SPHN</name>
<keyword evidence="1" id="KW-0805">Transcription regulation</keyword>
<comment type="caution">
    <text evidence="5">The sequence shown here is derived from an EMBL/GenBank/DDBJ whole genome shotgun (WGS) entry which is preliminary data.</text>
</comment>
<evidence type="ECO:0000313" key="5">
    <source>
        <dbReference type="EMBL" id="MXO60118.1"/>
    </source>
</evidence>
<dbReference type="GO" id="GO:0000976">
    <property type="term" value="F:transcription cis-regulatory region binding"/>
    <property type="evidence" value="ECO:0007669"/>
    <property type="project" value="TreeGrafter"/>
</dbReference>
<evidence type="ECO:0000313" key="6">
    <source>
        <dbReference type="Proteomes" id="UP000433652"/>
    </source>
</evidence>
<dbReference type="Gene3D" id="3.40.50.2300">
    <property type="match status" value="2"/>
</dbReference>
<keyword evidence="2" id="KW-0238">DNA-binding</keyword>
<keyword evidence="6" id="KW-1185">Reference proteome</keyword>
<evidence type="ECO:0000256" key="2">
    <source>
        <dbReference type="ARBA" id="ARBA00023125"/>
    </source>
</evidence>
<sequence length="278" mass="30122">MNAGMRILLLFDNNGAEYVSRIRESVTRTGRSSGFQVVSENLFSSGRQVADVIADDTIAGVILTPPLSDDRHVLGLIEERKLPYVRIAPMLDLSRGCTVIMDEYDAARAITDYLLQRGHRRIGFVRGPNVHLVSMRRYNGYANAIGGKGLRIDHALVAQGDFSRQSGREQAAALFAAKPTAIFASNDEMAAGIIDAAVASGISVPDDISLVGFDDNAVAKTIRPGLTTVRQPLEEMGEMACKLVAERVIHPARGARHEQIPFQIVERASVIEAVARAA</sequence>
<proteinExistence type="predicted"/>
<protein>
    <submittedName>
        <fullName evidence="5">Substrate-binding domain-containing protein</fullName>
    </submittedName>
</protein>
<dbReference type="PANTHER" id="PTHR30146">
    <property type="entry name" value="LACI-RELATED TRANSCRIPTIONAL REPRESSOR"/>
    <property type="match status" value="1"/>
</dbReference>
<evidence type="ECO:0000259" key="4">
    <source>
        <dbReference type="Pfam" id="PF13377"/>
    </source>
</evidence>
<evidence type="ECO:0000256" key="1">
    <source>
        <dbReference type="ARBA" id="ARBA00023015"/>
    </source>
</evidence>
<dbReference type="Proteomes" id="UP000433652">
    <property type="component" value="Unassembled WGS sequence"/>
</dbReference>
<dbReference type="RefSeq" id="WP_159795354.1">
    <property type="nucleotide sequence ID" value="NZ_WTYM01000044.1"/>
</dbReference>
<accession>A0A6I4SXF0</accession>
<dbReference type="EMBL" id="WTYM01000044">
    <property type="protein sequence ID" value="MXO60118.1"/>
    <property type="molecule type" value="Genomic_DNA"/>
</dbReference>
<dbReference type="CDD" id="cd01545">
    <property type="entry name" value="PBP1_SalR"/>
    <property type="match status" value="1"/>
</dbReference>
<feature type="domain" description="Transcriptional regulator LacI/GalR-like sensor" evidence="4">
    <location>
        <begin position="111"/>
        <end position="270"/>
    </location>
</feature>
<dbReference type="AlphaFoldDB" id="A0A6I4SXF0"/>
<keyword evidence="3" id="KW-0804">Transcription</keyword>
<dbReference type="OrthoDB" id="7939625at2"/>
<dbReference type="InterPro" id="IPR028082">
    <property type="entry name" value="Peripla_BP_I"/>
</dbReference>
<dbReference type="SUPFAM" id="SSF53822">
    <property type="entry name" value="Periplasmic binding protein-like I"/>
    <property type="match status" value="1"/>
</dbReference>